<accession>A0ABQ6MAX6</accession>
<feature type="region of interest" description="Disordered" evidence="8">
    <location>
        <begin position="1"/>
        <end position="42"/>
    </location>
</feature>
<keyword evidence="4" id="KW-0479">Metal-binding</keyword>
<dbReference type="CDD" id="cd00685">
    <property type="entry name" value="Trans_IPPS_HT"/>
    <property type="match status" value="1"/>
</dbReference>
<keyword evidence="5" id="KW-0460">Magnesium</keyword>
<evidence type="ECO:0000256" key="4">
    <source>
        <dbReference type="ARBA" id="ARBA00022723"/>
    </source>
</evidence>
<name>A0ABQ6MAX6_9STRA</name>
<protein>
    <submittedName>
        <fullName evidence="9">Uncharacterized protein</fullName>
    </submittedName>
</protein>
<sequence length="440" mass="47890">MKNYAMEKALESAETSSMWSSPSPPPSDPLSPHVTVNTTTHPSPLKYPPKDFFASGALNDPLDDWLLSSVASRALPDFLPPGVRAPAFADPFALVDEEMASLSGEIVQLLGSDHPVLEQVARYFFELDSGKKVRPVMVLLMSHALQSSGTASPAPSLPPTPPSRTAASRGSRAPILETQRRLAEISEMIHTASLFHDDVIDKSDTRRGVPSINKTFGNKLAILAGDFLLARASICLARLRDVEVVEVMSAIIEHLVKGEVMQMKVLRLSQEEGASNSAVMEYYLKKNFYKTASLMANSCMAAAILNSHPPAQVRAAYLYGKHIGCAFQLIDDVLDFEGGIATTGKPALADLQLGISTAPVLFAAERRPELYEMIERKFEGPGDVDAAAAMIRDSDGLERTKLLAQVHAERAVEELMAEVEESEYRDALVHLAHKVLTRKS</sequence>
<dbReference type="InterPro" id="IPR033749">
    <property type="entry name" value="Polyprenyl_synt_CS"/>
</dbReference>
<dbReference type="Proteomes" id="UP001165060">
    <property type="component" value="Unassembled WGS sequence"/>
</dbReference>
<evidence type="ECO:0000256" key="6">
    <source>
        <dbReference type="ARBA" id="ARBA00023229"/>
    </source>
</evidence>
<evidence type="ECO:0000313" key="9">
    <source>
        <dbReference type="EMBL" id="GMI22793.1"/>
    </source>
</evidence>
<comment type="caution">
    <text evidence="9">The sequence shown here is derived from an EMBL/GenBank/DDBJ whole genome shotgun (WGS) entry which is preliminary data.</text>
</comment>
<evidence type="ECO:0000256" key="2">
    <source>
        <dbReference type="ARBA" id="ARBA00006706"/>
    </source>
</evidence>
<keyword evidence="3 7" id="KW-0808">Transferase</keyword>
<dbReference type="SFLD" id="SFLDS00005">
    <property type="entry name" value="Isoprenoid_Synthase_Type_I"/>
    <property type="match status" value="1"/>
</dbReference>
<evidence type="ECO:0000256" key="1">
    <source>
        <dbReference type="ARBA" id="ARBA00001946"/>
    </source>
</evidence>
<dbReference type="Gene3D" id="1.10.600.10">
    <property type="entry name" value="Farnesyl Diphosphate Synthase"/>
    <property type="match status" value="1"/>
</dbReference>
<evidence type="ECO:0000256" key="3">
    <source>
        <dbReference type="ARBA" id="ARBA00022679"/>
    </source>
</evidence>
<keyword evidence="6" id="KW-0414">Isoprene biosynthesis</keyword>
<dbReference type="Pfam" id="PF00348">
    <property type="entry name" value="polyprenyl_synt"/>
    <property type="match status" value="1"/>
</dbReference>
<organism evidence="9 10">
    <name type="scientific">Tetraparma gracilis</name>
    <dbReference type="NCBI Taxonomy" id="2962635"/>
    <lineage>
        <taxon>Eukaryota</taxon>
        <taxon>Sar</taxon>
        <taxon>Stramenopiles</taxon>
        <taxon>Ochrophyta</taxon>
        <taxon>Bolidophyceae</taxon>
        <taxon>Parmales</taxon>
        <taxon>Triparmaceae</taxon>
        <taxon>Tetraparma</taxon>
    </lineage>
</organism>
<dbReference type="PANTHER" id="PTHR12001:SF69">
    <property type="entry name" value="ALL TRANS-POLYPRENYL-DIPHOSPHATE SYNTHASE PDSS1"/>
    <property type="match status" value="1"/>
</dbReference>
<feature type="region of interest" description="Disordered" evidence="8">
    <location>
        <begin position="148"/>
        <end position="173"/>
    </location>
</feature>
<gene>
    <name evidence="9" type="ORF">TeGR_g11638</name>
</gene>
<keyword evidence="10" id="KW-1185">Reference proteome</keyword>
<reference evidence="9 10" key="1">
    <citation type="journal article" date="2023" name="Commun. Biol.">
        <title>Genome analysis of Parmales, the sister group of diatoms, reveals the evolutionary specialization of diatoms from phago-mixotrophs to photoautotrophs.</title>
        <authorList>
            <person name="Ban H."/>
            <person name="Sato S."/>
            <person name="Yoshikawa S."/>
            <person name="Yamada K."/>
            <person name="Nakamura Y."/>
            <person name="Ichinomiya M."/>
            <person name="Sato N."/>
            <person name="Blanc-Mathieu R."/>
            <person name="Endo H."/>
            <person name="Kuwata A."/>
            <person name="Ogata H."/>
        </authorList>
    </citation>
    <scope>NUCLEOTIDE SEQUENCE [LARGE SCALE GENOMIC DNA]</scope>
</reference>
<evidence type="ECO:0000256" key="5">
    <source>
        <dbReference type="ARBA" id="ARBA00022842"/>
    </source>
</evidence>
<evidence type="ECO:0000256" key="8">
    <source>
        <dbReference type="SAM" id="MobiDB-lite"/>
    </source>
</evidence>
<proteinExistence type="inferred from homology"/>
<dbReference type="InterPro" id="IPR008949">
    <property type="entry name" value="Isoprenoid_synthase_dom_sf"/>
</dbReference>
<dbReference type="InterPro" id="IPR000092">
    <property type="entry name" value="Polyprenyl_synt"/>
</dbReference>
<evidence type="ECO:0000256" key="7">
    <source>
        <dbReference type="RuleBase" id="RU004466"/>
    </source>
</evidence>
<dbReference type="EMBL" id="BRYB01000102">
    <property type="protein sequence ID" value="GMI22793.1"/>
    <property type="molecule type" value="Genomic_DNA"/>
</dbReference>
<dbReference type="PROSITE" id="PS00444">
    <property type="entry name" value="POLYPRENYL_SYNTHASE_2"/>
    <property type="match status" value="1"/>
</dbReference>
<evidence type="ECO:0000313" key="10">
    <source>
        <dbReference type="Proteomes" id="UP001165060"/>
    </source>
</evidence>
<dbReference type="SUPFAM" id="SSF48576">
    <property type="entry name" value="Terpenoid synthases"/>
    <property type="match status" value="1"/>
</dbReference>
<comment type="similarity">
    <text evidence="2 7">Belongs to the FPP/GGPP synthase family.</text>
</comment>
<comment type="cofactor">
    <cofactor evidence="1">
        <name>Mg(2+)</name>
        <dbReference type="ChEBI" id="CHEBI:18420"/>
    </cofactor>
</comment>
<dbReference type="PANTHER" id="PTHR12001">
    <property type="entry name" value="GERANYLGERANYL PYROPHOSPHATE SYNTHASE"/>
    <property type="match status" value="1"/>
</dbReference>